<reference evidence="7 8" key="1">
    <citation type="submission" date="2013-08" db="EMBL/GenBank/DDBJ databases">
        <authorList>
            <person name="Weinstock G."/>
            <person name="Sodergren E."/>
            <person name="Wylie T."/>
            <person name="Fulton L."/>
            <person name="Fulton R."/>
            <person name="Fronick C."/>
            <person name="O'Laughlin M."/>
            <person name="Godfrey J."/>
            <person name="Miner T."/>
            <person name="Herter B."/>
            <person name="Appelbaum E."/>
            <person name="Cordes M."/>
            <person name="Lek S."/>
            <person name="Wollam A."/>
            <person name="Pepin K.H."/>
            <person name="Palsikar V.B."/>
            <person name="Mitreva M."/>
            <person name="Wilson R.K."/>
        </authorList>
    </citation>
    <scope>NUCLEOTIDE SEQUENCE [LARGE SCALE GENOMIC DNA]</scope>
    <source>
        <strain evidence="7 8">F0041</strain>
    </source>
</reference>
<dbReference type="AlphaFoldDB" id="U2CPA6"/>
<evidence type="ECO:0000256" key="3">
    <source>
        <dbReference type="ARBA" id="ARBA00022603"/>
    </source>
</evidence>
<dbReference type="GO" id="GO:0006298">
    <property type="term" value="P:mismatch repair"/>
    <property type="evidence" value="ECO:0007669"/>
    <property type="project" value="TreeGrafter"/>
</dbReference>
<dbReference type="Gene3D" id="3.40.50.150">
    <property type="entry name" value="Vaccinia Virus protein VP39"/>
    <property type="match status" value="1"/>
</dbReference>
<evidence type="ECO:0000256" key="6">
    <source>
        <dbReference type="ARBA" id="ARBA00047942"/>
    </source>
</evidence>
<evidence type="ECO:0000313" key="8">
    <source>
        <dbReference type="Proteomes" id="UP000016496"/>
    </source>
</evidence>
<comment type="similarity">
    <text evidence="1">Belongs to the N(4)/N(6)-methyltransferase family.</text>
</comment>
<dbReference type="PANTHER" id="PTHR30481:SF2">
    <property type="entry name" value="SITE-SPECIFIC DNA-METHYLTRANSFERASE (ADENINE-SPECIFIC)"/>
    <property type="match status" value="1"/>
</dbReference>
<dbReference type="Pfam" id="PF02086">
    <property type="entry name" value="MethyltransfD12"/>
    <property type="match status" value="1"/>
</dbReference>
<dbReference type="EMBL" id="AWSV01000055">
    <property type="protein sequence ID" value="ERI86370.1"/>
    <property type="molecule type" value="Genomic_DNA"/>
</dbReference>
<evidence type="ECO:0000256" key="4">
    <source>
        <dbReference type="ARBA" id="ARBA00022679"/>
    </source>
</evidence>
<dbReference type="FunFam" id="1.10.1020.10:FF:000002">
    <property type="entry name" value="D12 Class N6 Adenine-Specific DNA Methyltransferase"/>
    <property type="match status" value="1"/>
</dbReference>
<dbReference type="EC" id="2.1.1.72" evidence="2"/>
<evidence type="ECO:0000256" key="5">
    <source>
        <dbReference type="ARBA" id="ARBA00022691"/>
    </source>
</evidence>
<dbReference type="Gene3D" id="1.10.1020.10">
    <property type="entry name" value="Adenine-specific Methyltransferase, Domain 2"/>
    <property type="match status" value="1"/>
</dbReference>
<sequence>MCFYNGITEHYVEPYFGGVSVALFLLFEGFVEKITINDKDRSIYAFWYSVLNQSEELCNLIKKTSITIEEWEKQKEVQKNIDNVGLLELGFSTFFLNRTNRSGIIKAGVIGGYKQEGVYKLDCRFNKENLIERIRKIAGIKNKIDLYNDDALVLIDKIVKQNEQFNNTLLYFDPPYYGKGSSLYMNYYKKSHHQIVSEKIKSLQGVKWIVSYDDTPEIKDLYSGCIKKEYSLIHTAAKSKEGKEILFFSPNLQFDKNKNPLKYRLKKQRKKKKSFMLIKKPTFK</sequence>
<dbReference type="PATRIC" id="fig|1321819.3.peg.890"/>
<keyword evidence="4 7" id="KW-0808">Transferase</keyword>
<proteinExistence type="inferred from homology"/>
<dbReference type="PANTHER" id="PTHR30481">
    <property type="entry name" value="DNA ADENINE METHYLASE"/>
    <property type="match status" value="1"/>
</dbReference>
<keyword evidence="5" id="KW-0949">S-adenosyl-L-methionine</keyword>
<evidence type="ECO:0000313" key="7">
    <source>
        <dbReference type="EMBL" id="ERI86370.1"/>
    </source>
</evidence>
<comment type="catalytic activity">
    <reaction evidence="6">
        <text>a 2'-deoxyadenosine in DNA + S-adenosyl-L-methionine = an N(6)-methyl-2'-deoxyadenosine in DNA + S-adenosyl-L-homocysteine + H(+)</text>
        <dbReference type="Rhea" id="RHEA:15197"/>
        <dbReference type="Rhea" id="RHEA-COMP:12418"/>
        <dbReference type="Rhea" id="RHEA-COMP:12419"/>
        <dbReference type="ChEBI" id="CHEBI:15378"/>
        <dbReference type="ChEBI" id="CHEBI:57856"/>
        <dbReference type="ChEBI" id="CHEBI:59789"/>
        <dbReference type="ChEBI" id="CHEBI:90615"/>
        <dbReference type="ChEBI" id="CHEBI:90616"/>
        <dbReference type="EC" id="2.1.1.72"/>
    </reaction>
</comment>
<dbReference type="InterPro" id="IPR012327">
    <property type="entry name" value="MeTrfase_D12"/>
</dbReference>
<dbReference type="InterPro" id="IPR023095">
    <property type="entry name" value="Ade_MeTrfase_dom_2"/>
</dbReference>
<evidence type="ECO:0000256" key="1">
    <source>
        <dbReference type="ARBA" id="ARBA00006594"/>
    </source>
</evidence>
<dbReference type="PIRSF" id="PIRSF000398">
    <property type="entry name" value="M_m6A_EcoRV"/>
    <property type="match status" value="1"/>
</dbReference>
<organism evidence="7 8">
    <name type="scientific">Bacteroides pyogenes F0041</name>
    <dbReference type="NCBI Taxonomy" id="1321819"/>
    <lineage>
        <taxon>Bacteria</taxon>
        <taxon>Pseudomonadati</taxon>
        <taxon>Bacteroidota</taxon>
        <taxon>Bacteroidia</taxon>
        <taxon>Bacteroidales</taxon>
        <taxon>Bacteroidaceae</taxon>
        <taxon>Bacteroides</taxon>
    </lineage>
</organism>
<dbReference type="InterPro" id="IPR029063">
    <property type="entry name" value="SAM-dependent_MTases_sf"/>
</dbReference>
<dbReference type="HOGENOM" id="CLU_063430_4_0_10"/>
<protein>
    <recommendedName>
        <fullName evidence="2">site-specific DNA-methyltransferase (adenine-specific)</fullName>
        <ecNumber evidence="2">2.1.1.72</ecNumber>
    </recommendedName>
</protein>
<keyword evidence="3 7" id="KW-0489">Methyltransferase</keyword>
<name>U2CPA6_9BACE</name>
<dbReference type="Proteomes" id="UP000016496">
    <property type="component" value="Unassembled WGS sequence"/>
</dbReference>
<dbReference type="GO" id="GO:1904047">
    <property type="term" value="F:S-adenosyl-L-methionine binding"/>
    <property type="evidence" value="ECO:0007669"/>
    <property type="project" value="TreeGrafter"/>
</dbReference>
<accession>U2CPA6</accession>
<dbReference type="GO" id="GO:0032259">
    <property type="term" value="P:methylation"/>
    <property type="evidence" value="ECO:0007669"/>
    <property type="project" value="UniProtKB-KW"/>
</dbReference>
<dbReference type="SUPFAM" id="SSF53335">
    <property type="entry name" value="S-adenosyl-L-methionine-dependent methyltransferases"/>
    <property type="match status" value="1"/>
</dbReference>
<dbReference type="InterPro" id="IPR012263">
    <property type="entry name" value="M_m6A_EcoRV"/>
</dbReference>
<dbReference type="GO" id="GO:0009007">
    <property type="term" value="F:site-specific DNA-methyltransferase (adenine-specific) activity"/>
    <property type="evidence" value="ECO:0007669"/>
    <property type="project" value="UniProtKB-EC"/>
</dbReference>
<dbReference type="GO" id="GO:0043565">
    <property type="term" value="F:sequence-specific DNA binding"/>
    <property type="evidence" value="ECO:0007669"/>
    <property type="project" value="TreeGrafter"/>
</dbReference>
<dbReference type="GO" id="GO:0009307">
    <property type="term" value="P:DNA restriction-modification system"/>
    <property type="evidence" value="ECO:0007669"/>
    <property type="project" value="InterPro"/>
</dbReference>
<evidence type="ECO:0000256" key="2">
    <source>
        <dbReference type="ARBA" id="ARBA00011900"/>
    </source>
</evidence>
<gene>
    <name evidence="7" type="ORF">HMPREF1981_00961</name>
</gene>
<comment type="caution">
    <text evidence="7">The sequence shown here is derived from an EMBL/GenBank/DDBJ whole genome shotgun (WGS) entry which is preliminary data.</text>
</comment>